<feature type="binding site" evidence="4">
    <location>
        <position position="191"/>
    </location>
    <ligand>
        <name>3-dehydroquinate</name>
        <dbReference type="ChEBI" id="CHEBI:32364"/>
    </ligand>
</feature>
<keyword evidence="6" id="KW-1185">Reference proteome</keyword>
<feature type="active site" description="Schiff-base intermediate with substrate" evidence="4">
    <location>
        <position position="134"/>
    </location>
</feature>
<dbReference type="GO" id="GO:0003855">
    <property type="term" value="F:3-dehydroquinate dehydratase activity"/>
    <property type="evidence" value="ECO:0007669"/>
    <property type="project" value="UniProtKB-UniRule"/>
</dbReference>
<dbReference type="GO" id="GO:0009073">
    <property type="term" value="P:aromatic amino acid family biosynthetic process"/>
    <property type="evidence" value="ECO:0007669"/>
    <property type="project" value="UniProtKB-KW"/>
</dbReference>
<dbReference type="EC" id="4.2.1.10" evidence="4"/>
<dbReference type="GO" id="GO:0046279">
    <property type="term" value="P:3,4-dihydroxybenzoate biosynthetic process"/>
    <property type="evidence" value="ECO:0007669"/>
    <property type="project" value="UniProtKB-ARBA"/>
</dbReference>
<proteinExistence type="inferred from homology"/>
<feature type="binding site" evidence="4">
    <location>
        <position position="172"/>
    </location>
    <ligand>
        <name>3-dehydroquinate</name>
        <dbReference type="ChEBI" id="CHEBI:32364"/>
    </ligand>
</feature>
<dbReference type="InterPro" id="IPR013785">
    <property type="entry name" value="Aldolase_TIM"/>
</dbReference>
<feature type="binding site" evidence="4">
    <location>
        <begin position="25"/>
        <end position="27"/>
    </location>
    <ligand>
        <name>3-dehydroquinate</name>
        <dbReference type="ChEBI" id="CHEBI:32364"/>
    </ligand>
</feature>
<evidence type="ECO:0000256" key="3">
    <source>
        <dbReference type="ARBA" id="ARBA00023270"/>
    </source>
</evidence>
<dbReference type="PANTHER" id="PTHR43699:SF1">
    <property type="entry name" value="3-DEHYDROQUINATE DEHYDRATASE"/>
    <property type="match status" value="1"/>
</dbReference>
<comment type="pathway">
    <text evidence="4">Metabolic intermediate biosynthesis; chorismate biosynthesis; chorismate from D-erythrose 4-phosphate and phosphoenolpyruvate: step 3/7.</text>
</comment>
<dbReference type="UniPathway" id="UPA00053">
    <property type="reaction ID" value="UER00086"/>
</dbReference>
<evidence type="ECO:0000256" key="4">
    <source>
        <dbReference type="HAMAP-Rule" id="MF_00214"/>
    </source>
</evidence>
<dbReference type="InterPro" id="IPR050146">
    <property type="entry name" value="Type-I_3-dehydroquinase"/>
</dbReference>
<dbReference type="Pfam" id="PF01487">
    <property type="entry name" value="DHquinase_I"/>
    <property type="match status" value="1"/>
</dbReference>
<comment type="catalytic activity">
    <reaction evidence="1 4">
        <text>3-dehydroquinate = 3-dehydroshikimate + H2O</text>
        <dbReference type="Rhea" id="RHEA:21096"/>
        <dbReference type="ChEBI" id="CHEBI:15377"/>
        <dbReference type="ChEBI" id="CHEBI:16630"/>
        <dbReference type="ChEBI" id="CHEBI:32364"/>
        <dbReference type="EC" id="4.2.1.10"/>
    </reaction>
</comment>
<keyword evidence="4" id="KW-0057">Aromatic amino acid biosynthesis</keyword>
<feature type="binding site" evidence="4">
    <location>
        <position position="195"/>
    </location>
    <ligand>
        <name>3-dehydroquinate</name>
        <dbReference type="ChEBI" id="CHEBI:32364"/>
    </ligand>
</feature>
<dbReference type="OrthoDB" id="34329at2157"/>
<evidence type="ECO:0000313" key="6">
    <source>
        <dbReference type="Proteomes" id="UP000292580"/>
    </source>
</evidence>
<dbReference type="SUPFAM" id="SSF51569">
    <property type="entry name" value="Aldolase"/>
    <property type="match status" value="1"/>
</dbReference>
<comment type="function">
    <text evidence="4">Involved in the third step of the chorismate pathway, which leads to the biosynthesis of aromatic amino acids. Catalyzes the cis-dehydration of 3-dehydroquinate (DHQ) and introduces the first double bond of the aromatic ring to yield 3-dehydroshikimate.</text>
</comment>
<keyword evidence="3 4" id="KW-0704">Schiff base</keyword>
<comment type="caution">
    <text evidence="5">The sequence shown here is derived from an EMBL/GenBank/DDBJ whole genome shotgun (WGS) entry which is preliminary data.</text>
</comment>
<reference evidence="5 6" key="1">
    <citation type="submission" date="2017-11" db="EMBL/GenBank/DDBJ databases">
        <title>Isolation and Characterization of Methanofollis Species from Methane Seep Offshore SW Taiwan.</title>
        <authorList>
            <person name="Teng N.-H."/>
            <person name="Lai M.-C."/>
            <person name="Chen S.-C."/>
        </authorList>
    </citation>
    <scope>NUCLEOTIDE SEQUENCE [LARGE SCALE GENOMIC DNA]</scope>
    <source>
        <strain evidence="5 6">FWC-SCC2</strain>
    </source>
</reference>
<dbReference type="InterPro" id="IPR001381">
    <property type="entry name" value="DHquinase_I"/>
</dbReference>
<dbReference type="Gene3D" id="3.20.20.70">
    <property type="entry name" value="Aldolase class I"/>
    <property type="match status" value="1"/>
</dbReference>
<dbReference type="GO" id="GO:0009423">
    <property type="term" value="P:chorismate biosynthetic process"/>
    <property type="evidence" value="ECO:0007669"/>
    <property type="project" value="UniProtKB-UniRule"/>
</dbReference>
<name>A0A483CQE7_9EURY</name>
<dbReference type="AlphaFoldDB" id="A0A483CQE7"/>
<comment type="similarity">
    <text evidence="4">Belongs to the type-I 3-dehydroquinase family.</text>
</comment>
<keyword evidence="2 4" id="KW-0456">Lyase</keyword>
<sequence>MKIVVSLTCPDEIQKAVALGADIVELRLDLMGDDLSAVMAGCGGECAVPLIATLRSREEGGEFGGDAEEWFSIIQPFLDLVDYVDVERKFRRFARIIRQQHREVIASAHIGYMPPPDDLLAIERDLRSFGTIPKIAVTPSSPAEILDLCSFTLNAEKPIVTSIQGEEFRYARTWLPFFGSGLVYCHIGTPTAPGQYDIRELQKLEELLTYH</sequence>
<evidence type="ECO:0000313" key="5">
    <source>
        <dbReference type="EMBL" id="TAJ45345.1"/>
    </source>
</evidence>
<dbReference type="CDD" id="cd00502">
    <property type="entry name" value="DHQase_I"/>
    <property type="match status" value="1"/>
</dbReference>
<evidence type="ECO:0000256" key="1">
    <source>
        <dbReference type="ARBA" id="ARBA00001864"/>
    </source>
</evidence>
<dbReference type="Proteomes" id="UP000292580">
    <property type="component" value="Unassembled WGS sequence"/>
</dbReference>
<comment type="subunit">
    <text evidence="4">Homodimer.</text>
</comment>
<dbReference type="PANTHER" id="PTHR43699">
    <property type="entry name" value="3-DEHYDROQUINATE DEHYDRATASE"/>
    <property type="match status" value="1"/>
</dbReference>
<evidence type="ECO:0000256" key="2">
    <source>
        <dbReference type="ARBA" id="ARBA00023239"/>
    </source>
</evidence>
<dbReference type="GO" id="GO:0008652">
    <property type="term" value="P:amino acid biosynthetic process"/>
    <property type="evidence" value="ECO:0007669"/>
    <property type="project" value="UniProtKB-KW"/>
</dbReference>
<accession>A0A483CQE7</accession>
<dbReference type="HAMAP" id="MF_00214">
    <property type="entry name" value="AroD"/>
    <property type="match status" value="1"/>
</dbReference>
<keyword evidence="4" id="KW-0028">Amino-acid biosynthesis</keyword>
<organism evidence="5 6">
    <name type="scientific">Methanofollis fontis</name>
    <dbReference type="NCBI Taxonomy" id="2052832"/>
    <lineage>
        <taxon>Archaea</taxon>
        <taxon>Methanobacteriati</taxon>
        <taxon>Methanobacteriota</taxon>
        <taxon>Stenosarchaea group</taxon>
        <taxon>Methanomicrobia</taxon>
        <taxon>Methanomicrobiales</taxon>
        <taxon>Methanomicrobiaceae</taxon>
        <taxon>Methanofollis</taxon>
    </lineage>
</organism>
<protein>
    <recommendedName>
        <fullName evidence="4">3-dehydroquinate dehydratase</fullName>
        <shortName evidence="4">3-dehydroquinase</shortName>
        <ecNumber evidence="4">4.2.1.10</ecNumber>
    </recommendedName>
    <alternativeName>
        <fullName evidence="4">Type I DHQase</fullName>
    </alternativeName>
    <alternativeName>
        <fullName evidence="4">Type I dehydroquinase</fullName>
        <shortName evidence="4">DHQ1</shortName>
    </alternativeName>
</protein>
<gene>
    <name evidence="4" type="primary">aroD</name>
    <name evidence="5" type="ORF">CUJ86_00950</name>
</gene>
<feature type="binding site" evidence="4">
    <location>
        <position position="6"/>
    </location>
    <ligand>
        <name>3-dehydroquinate</name>
        <dbReference type="ChEBI" id="CHEBI:32364"/>
    </ligand>
</feature>
<feature type="binding site" evidence="4">
    <location>
        <position position="55"/>
    </location>
    <ligand>
        <name>3-dehydroquinate</name>
        <dbReference type="ChEBI" id="CHEBI:32364"/>
    </ligand>
</feature>
<dbReference type="EMBL" id="PGCL01000001">
    <property type="protein sequence ID" value="TAJ45345.1"/>
    <property type="molecule type" value="Genomic_DNA"/>
</dbReference>
<feature type="active site" description="Proton donor/acceptor" evidence="4">
    <location>
        <position position="109"/>
    </location>
</feature>